<accession>A0ABQ7ZFD8</accession>
<comment type="caution">
    <text evidence="2">The sequence shown here is derived from an EMBL/GenBank/DDBJ whole genome shotgun (WGS) entry which is preliminary data.</text>
</comment>
<feature type="compositionally biased region" description="Polar residues" evidence="1">
    <location>
        <begin position="735"/>
        <end position="745"/>
    </location>
</feature>
<feature type="region of interest" description="Disordered" evidence="1">
    <location>
        <begin position="713"/>
        <end position="746"/>
    </location>
</feature>
<name>A0ABQ7ZFD8_BRANA</name>
<dbReference type="EMBL" id="JAGKQM010000015">
    <property type="protein sequence ID" value="KAH0878844.1"/>
    <property type="molecule type" value="Genomic_DNA"/>
</dbReference>
<reference evidence="2 3" key="1">
    <citation type="submission" date="2021-05" db="EMBL/GenBank/DDBJ databases">
        <title>Genome Assembly of Synthetic Allotetraploid Brassica napus Reveals Homoeologous Exchanges between Subgenomes.</title>
        <authorList>
            <person name="Davis J.T."/>
        </authorList>
    </citation>
    <scope>NUCLEOTIDE SEQUENCE [LARGE SCALE GENOMIC DNA]</scope>
    <source>
        <strain evidence="3">cv. Da-Ae</strain>
        <tissue evidence="2">Seedling</tissue>
    </source>
</reference>
<organism evidence="2 3">
    <name type="scientific">Brassica napus</name>
    <name type="common">Rape</name>
    <dbReference type="NCBI Taxonomy" id="3708"/>
    <lineage>
        <taxon>Eukaryota</taxon>
        <taxon>Viridiplantae</taxon>
        <taxon>Streptophyta</taxon>
        <taxon>Embryophyta</taxon>
        <taxon>Tracheophyta</taxon>
        <taxon>Spermatophyta</taxon>
        <taxon>Magnoliopsida</taxon>
        <taxon>eudicotyledons</taxon>
        <taxon>Gunneridae</taxon>
        <taxon>Pentapetalae</taxon>
        <taxon>rosids</taxon>
        <taxon>malvids</taxon>
        <taxon>Brassicales</taxon>
        <taxon>Brassicaceae</taxon>
        <taxon>Brassiceae</taxon>
        <taxon>Brassica</taxon>
    </lineage>
</organism>
<feature type="compositionally biased region" description="Polar residues" evidence="1">
    <location>
        <begin position="718"/>
        <end position="728"/>
    </location>
</feature>
<evidence type="ECO:0000313" key="2">
    <source>
        <dbReference type="EMBL" id="KAH0878844.1"/>
    </source>
</evidence>
<gene>
    <name evidence="2" type="ORF">HID58_066238</name>
</gene>
<evidence type="ECO:0000313" key="3">
    <source>
        <dbReference type="Proteomes" id="UP000824890"/>
    </source>
</evidence>
<evidence type="ECO:0000256" key="1">
    <source>
        <dbReference type="SAM" id="MobiDB-lite"/>
    </source>
</evidence>
<feature type="region of interest" description="Disordered" evidence="1">
    <location>
        <begin position="767"/>
        <end position="815"/>
    </location>
</feature>
<dbReference type="Proteomes" id="UP000824890">
    <property type="component" value="Unassembled WGS sequence"/>
</dbReference>
<proteinExistence type="predicted"/>
<protein>
    <submittedName>
        <fullName evidence="2">Uncharacterized protein</fullName>
    </submittedName>
</protein>
<sequence length="815" mass="90695">MGQLVRLVCGQWTKNDEGDWIFKEDPNEVEHFIVACTNQKFDAFLALVREELLLPSTKPVVLTYSLPDSMTERRTIKEPPHTILTDENVELLMSIQEWKNEGFMCVTDGPLGVAKYNFLCRSPFTIGDITYLAEGITEEEHFSVINGGWDDEIKCNGRVLRELFTEEKLALLYRYSFEIEKAKQTTQVNVKQSKHLSEDHLSNMIRGVDISNNDGEEIHKSKRFFNTERQGFRTKPIPAKRGNVQESSRRASSLEQYSEDVMFFSPTMGDMVGDTDYWETCGSGSCDNIINLSSELHFEDEQSPMSENEIVDIDGSSTGYTAAAEYVNAGEIHNTRTLRRRNEDVGNRVQYINIESDADPSDSYYGMNADGVVGDSFFESRDGKVTENSMHACGRSCNKMARLVRVVKGEWRKSQQGVWAFHEDPTSMSHATLVRENEPIQRVQTIVRGVFNATTQTPIGIIFQLPDWLLEPDGETCPPHNIKTTSDIQLLLSVHSWNTDPTLCVIIGAEAVAKYDFICRAPFTIGAKKFLADGITEEEHLASIRDLIRGYEITCSTKVLHEIFDEDKMVLLYRFSFEIEKAKNSLDLNVAVGDGSGDHVIPVVNNPNGTGHVVGNINRSGGSIELTGGNVSGMYDGCGGGFIPNLPQSYYRNPWGGEEMRTRYWENIMDSRYALELQRIYGVPGSEHVGYQNTYLIIGNSSSPYQHPLMFLSDDSSRASSGQDNTNGVHRREGSISNIGSQNPATEAILLRGESSVMGGERNIKREAEGSVTGAQGNSEVVGGSLAETPKADNEVEPELTPIKVEGNDGGTTDL</sequence>
<keyword evidence="3" id="KW-1185">Reference proteome</keyword>